<evidence type="ECO:0000256" key="1">
    <source>
        <dbReference type="SAM" id="MobiDB-lite"/>
    </source>
</evidence>
<dbReference type="EMBL" id="BGZK01000122">
    <property type="protein sequence ID" value="GBP20727.1"/>
    <property type="molecule type" value="Genomic_DNA"/>
</dbReference>
<feature type="region of interest" description="Disordered" evidence="1">
    <location>
        <begin position="226"/>
        <end position="251"/>
    </location>
</feature>
<dbReference type="Proteomes" id="UP000299102">
    <property type="component" value="Unassembled WGS sequence"/>
</dbReference>
<protein>
    <submittedName>
        <fullName evidence="2">Uncharacterized protein</fullName>
    </submittedName>
</protein>
<feature type="region of interest" description="Disordered" evidence="1">
    <location>
        <begin position="281"/>
        <end position="307"/>
    </location>
</feature>
<comment type="caution">
    <text evidence="2">The sequence shown here is derived from an EMBL/GenBank/DDBJ whole genome shotgun (WGS) entry which is preliminary data.</text>
</comment>
<sequence>MRRRVTAPDHRSQSACAHLVRPGPARRRKRYQLDSQSTVRTRGVATAVSGVSMIRDPRAIEAPNAYSHLKQYRIIVSFTVGVGTGRPCGPARRPRRHKDRHCALRHRLTALRRREPQPPSVPDRPNIQFYSVCTLSLLGLAPRHRRSGDRPHTVCVRRRYQGVLYLVSVTNSKGTPSHDHFVGRNRGRRRPPSPSRRQGSQPMARCASRGTDLYLSVTIEFQFETEPNGRESRLARPPASRAAARRRDKPFPPFVRARVKCSELGRGGRRGCQLSRITIGTSGTAIPDRGLPPGQPAPPTSGQYSSVQSVTPPWSVLVVETVDQKLAKPPRACGSIKSEVSRTLRTGGAITLMRKR</sequence>
<gene>
    <name evidence="2" type="ORF">EVAR_14452_1</name>
</gene>
<reference evidence="2 3" key="1">
    <citation type="journal article" date="2019" name="Commun. Biol.">
        <title>The bagworm genome reveals a unique fibroin gene that provides high tensile strength.</title>
        <authorList>
            <person name="Kono N."/>
            <person name="Nakamura H."/>
            <person name="Ohtoshi R."/>
            <person name="Tomita M."/>
            <person name="Numata K."/>
            <person name="Arakawa K."/>
        </authorList>
    </citation>
    <scope>NUCLEOTIDE SEQUENCE [LARGE SCALE GENOMIC DNA]</scope>
</reference>
<accession>A0A4C1U3P4</accession>
<name>A0A4C1U3P4_EUMVA</name>
<evidence type="ECO:0000313" key="2">
    <source>
        <dbReference type="EMBL" id="GBP20727.1"/>
    </source>
</evidence>
<feature type="region of interest" description="Disordered" evidence="1">
    <location>
        <begin position="174"/>
        <end position="207"/>
    </location>
</feature>
<dbReference type="AlphaFoldDB" id="A0A4C1U3P4"/>
<organism evidence="2 3">
    <name type="scientific">Eumeta variegata</name>
    <name type="common">Bagworm moth</name>
    <name type="synonym">Eumeta japonica</name>
    <dbReference type="NCBI Taxonomy" id="151549"/>
    <lineage>
        <taxon>Eukaryota</taxon>
        <taxon>Metazoa</taxon>
        <taxon>Ecdysozoa</taxon>
        <taxon>Arthropoda</taxon>
        <taxon>Hexapoda</taxon>
        <taxon>Insecta</taxon>
        <taxon>Pterygota</taxon>
        <taxon>Neoptera</taxon>
        <taxon>Endopterygota</taxon>
        <taxon>Lepidoptera</taxon>
        <taxon>Glossata</taxon>
        <taxon>Ditrysia</taxon>
        <taxon>Tineoidea</taxon>
        <taxon>Psychidae</taxon>
        <taxon>Oiketicinae</taxon>
        <taxon>Eumeta</taxon>
    </lineage>
</organism>
<proteinExistence type="predicted"/>
<evidence type="ECO:0000313" key="3">
    <source>
        <dbReference type="Proteomes" id="UP000299102"/>
    </source>
</evidence>
<keyword evidence="3" id="KW-1185">Reference proteome</keyword>